<dbReference type="AlphaFoldDB" id="E9HGG6"/>
<keyword evidence="2" id="KW-1185">Reference proteome</keyword>
<protein>
    <recommendedName>
        <fullName evidence="3">RRM domain-containing protein</fullName>
    </recommendedName>
</protein>
<dbReference type="EMBL" id="GL732641">
    <property type="protein sequence ID" value="EFX69149.1"/>
    <property type="molecule type" value="Genomic_DNA"/>
</dbReference>
<sequence>MNFDTFDYRNVISDLRNEKAGNVRDFFELKPVENALFTIDEDELNGLNKDELIARVTSIAKNAKKYFNLNLLDKLLNSKTSGNPIPLKVSRKEDKGFITFQSQQDADKALNIIKNSEECIAVMNDPKTQEKLYPAIGLFAPIGDMAELKDEISFRNSFMRDTLVKVIQIHKCKKPDVGHVKLFFSSAASRDEALLRKKYLDATSATATVTPQHAVWH</sequence>
<evidence type="ECO:0008006" key="3">
    <source>
        <dbReference type="Google" id="ProtNLM"/>
    </source>
</evidence>
<accession>E9HGG6</accession>
<proteinExistence type="predicted"/>
<dbReference type="HOGENOM" id="CLU_1273384_0_0_1"/>
<evidence type="ECO:0000313" key="2">
    <source>
        <dbReference type="Proteomes" id="UP000000305"/>
    </source>
</evidence>
<dbReference type="STRING" id="6669.E9HGG6"/>
<dbReference type="OrthoDB" id="10437433at2759"/>
<dbReference type="KEGG" id="dpx:DAPPUDRAFT_329398"/>
<evidence type="ECO:0000313" key="1">
    <source>
        <dbReference type="EMBL" id="EFX69149.1"/>
    </source>
</evidence>
<gene>
    <name evidence="1" type="ORF">DAPPUDRAFT_329398</name>
</gene>
<organism evidence="1 2">
    <name type="scientific">Daphnia pulex</name>
    <name type="common">Water flea</name>
    <dbReference type="NCBI Taxonomy" id="6669"/>
    <lineage>
        <taxon>Eukaryota</taxon>
        <taxon>Metazoa</taxon>
        <taxon>Ecdysozoa</taxon>
        <taxon>Arthropoda</taxon>
        <taxon>Crustacea</taxon>
        <taxon>Branchiopoda</taxon>
        <taxon>Diplostraca</taxon>
        <taxon>Cladocera</taxon>
        <taxon>Anomopoda</taxon>
        <taxon>Daphniidae</taxon>
        <taxon>Daphnia</taxon>
    </lineage>
</organism>
<dbReference type="Proteomes" id="UP000000305">
    <property type="component" value="Unassembled WGS sequence"/>
</dbReference>
<reference evidence="1 2" key="1">
    <citation type="journal article" date="2011" name="Science">
        <title>The ecoresponsive genome of Daphnia pulex.</title>
        <authorList>
            <person name="Colbourne J.K."/>
            <person name="Pfrender M.E."/>
            <person name="Gilbert D."/>
            <person name="Thomas W.K."/>
            <person name="Tucker A."/>
            <person name="Oakley T.H."/>
            <person name="Tokishita S."/>
            <person name="Aerts A."/>
            <person name="Arnold G.J."/>
            <person name="Basu M.K."/>
            <person name="Bauer D.J."/>
            <person name="Caceres C.E."/>
            <person name="Carmel L."/>
            <person name="Casola C."/>
            <person name="Choi J.H."/>
            <person name="Detter J.C."/>
            <person name="Dong Q."/>
            <person name="Dusheyko S."/>
            <person name="Eads B.D."/>
            <person name="Frohlich T."/>
            <person name="Geiler-Samerotte K.A."/>
            <person name="Gerlach D."/>
            <person name="Hatcher P."/>
            <person name="Jogdeo S."/>
            <person name="Krijgsveld J."/>
            <person name="Kriventseva E.V."/>
            <person name="Kultz D."/>
            <person name="Laforsch C."/>
            <person name="Lindquist E."/>
            <person name="Lopez J."/>
            <person name="Manak J.R."/>
            <person name="Muller J."/>
            <person name="Pangilinan J."/>
            <person name="Patwardhan R.P."/>
            <person name="Pitluck S."/>
            <person name="Pritham E.J."/>
            <person name="Rechtsteiner A."/>
            <person name="Rho M."/>
            <person name="Rogozin I.B."/>
            <person name="Sakarya O."/>
            <person name="Salamov A."/>
            <person name="Schaack S."/>
            <person name="Shapiro H."/>
            <person name="Shiga Y."/>
            <person name="Skalitzky C."/>
            <person name="Smith Z."/>
            <person name="Souvorov A."/>
            <person name="Sung W."/>
            <person name="Tang Z."/>
            <person name="Tsuchiya D."/>
            <person name="Tu H."/>
            <person name="Vos H."/>
            <person name="Wang M."/>
            <person name="Wolf Y.I."/>
            <person name="Yamagata H."/>
            <person name="Yamada T."/>
            <person name="Ye Y."/>
            <person name="Shaw J.R."/>
            <person name="Andrews J."/>
            <person name="Crease T.J."/>
            <person name="Tang H."/>
            <person name="Lucas S.M."/>
            <person name="Robertson H.M."/>
            <person name="Bork P."/>
            <person name="Koonin E.V."/>
            <person name="Zdobnov E.M."/>
            <person name="Grigoriev I.V."/>
            <person name="Lynch M."/>
            <person name="Boore J.L."/>
        </authorList>
    </citation>
    <scope>NUCLEOTIDE SEQUENCE [LARGE SCALE GENOMIC DNA]</scope>
</reference>
<dbReference type="InParanoid" id="E9HGG6"/>
<dbReference type="PhylomeDB" id="E9HGG6"/>
<name>E9HGG6_DAPPU</name>